<dbReference type="AlphaFoldDB" id="A0A1N7L4J5"/>
<reference evidence="3" key="2">
    <citation type="submission" date="2017-01" db="EMBL/GenBank/DDBJ databases">
        <authorList>
            <person name="Mah S.A."/>
            <person name="Swanson W.J."/>
            <person name="Moy G.W."/>
            <person name="Vacquier V.D."/>
        </authorList>
    </citation>
    <scope>NUCLEOTIDE SEQUENCE [LARGE SCALE GENOMIC DNA]</scope>
    <source>
        <strain evidence="3">DSM 21068</strain>
    </source>
</reference>
<dbReference type="EMBL" id="MUGO01000002">
    <property type="protein sequence ID" value="PQA97356.1"/>
    <property type="molecule type" value="Genomic_DNA"/>
</dbReference>
<dbReference type="RefSeq" id="WP_076450194.1">
    <property type="nucleotide sequence ID" value="NZ_FTOJ01000002.1"/>
</dbReference>
<evidence type="ECO:0000313" key="3">
    <source>
        <dbReference type="EMBL" id="SIS68701.1"/>
    </source>
</evidence>
<proteinExistence type="predicted"/>
<organism evidence="3 4">
    <name type="scientific">Chryseobacterium piscicola</name>
    <dbReference type="NCBI Taxonomy" id="551459"/>
    <lineage>
        <taxon>Bacteria</taxon>
        <taxon>Pseudomonadati</taxon>
        <taxon>Bacteroidota</taxon>
        <taxon>Flavobacteriia</taxon>
        <taxon>Flavobacteriales</taxon>
        <taxon>Weeksellaceae</taxon>
        <taxon>Chryseobacterium group</taxon>
        <taxon>Chryseobacterium</taxon>
    </lineage>
</organism>
<dbReference type="Proteomes" id="UP000186246">
    <property type="component" value="Unassembled WGS sequence"/>
</dbReference>
<dbReference type="Proteomes" id="UP000238314">
    <property type="component" value="Unassembled WGS sequence"/>
</dbReference>
<sequence>MKKKIHGYIVEWLKKPNAMIILLFLLFSNPLSAGSVDSTVIQSNQDAVIHVYSGASMYGTEEVNKAKIIHIPNSSENRIAGIESKKPQNTKAKKLVKILLKKAIVSKKAKSDKKIYDPLSTNSPNTLSVLKKLNPSVSSNNLQDFPKFQNHTINSLVRDKKYLSQNSIFSYSQKRDPIGFYQIYTVRPPPFF</sequence>
<evidence type="ECO:0000256" key="1">
    <source>
        <dbReference type="SAM" id="SignalP"/>
    </source>
</evidence>
<feature type="signal peptide" evidence="1">
    <location>
        <begin position="1"/>
        <end position="33"/>
    </location>
</feature>
<gene>
    <name evidence="2" type="ORF">B0A70_01430</name>
    <name evidence="3" type="ORF">SAMN05421796_10218</name>
</gene>
<evidence type="ECO:0000313" key="4">
    <source>
        <dbReference type="Proteomes" id="UP000186246"/>
    </source>
</evidence>
<name>A0A1N7L4J5_9FLAO</name>
<dbReference type="EMBL" id="FTOJ01000002">
    <property type="protein sequence ID" value="SIS68701.1"/>
    <property type="molecule type" value="Genomic_DNA"/>
</dbReference>
<evidence type="ECO:0000313" key="2">
    <source>
        <dbReference type="EMBL" id="PQA97356.1"/>
    </source>
</evidence>
<keyword evidence="1" id="KW-0732">Signal</keyword>
<reference evidence="2 5" key="1">
    <citation type="submission" date="2016-11" db="EMBL/GenBank/DDBJ databases">
        <title>Whole genomes of Flavobacteriaceae.</title>
        <authorList>
            <person name="Stine C."/>
            <person name="Li C."/>
            <person name="Tadesse D."/>
        </authorList>
    </citation>
    <scope>NUCLEOTIDE SEQUENCE [LARGE SCALE GENOMIC DNA]</scope>
    <source>
        <strain evidence="2 5">DSM 21068</strain>
    </source>
</reference>
<feature type="chain" id="PRO_5044563731" evidence="1">
    <location>
        <begin position="34"/>
        <end position="192"/>
    </location>
</feature>
<keyword evidence="5" id="KW-1185">Reference proteome</keyword>
<protein>
    <submittedName>
        <fullName evidence="3">Uncharacterized protein</fullName>
    </submittedName>
</protein>
<accession>A0A1N7L4J5</accession>
<evidence type="ECO:0000313" key="5">
    <source>
        <dbReference type="Proteomes" id="UP000238314"/>
    </source>
</evidence>
<reference evidence="4" key="3">
    <citation type="submission" date="2017-01" db="EMBL/GenBank/DDBJ databases">
        <authorList>
            <person name="Varghese N."/>
            <person name="Submissions S."/>
        </authorList>
    </citation>
    <scope>NUCLEOTIDE SEQUENCE [LARGE SCALE GENOMIC DNA]</scope>
    <source>
        <strain evidence="4">DSM 21068</strain>
    </source>
</reference>
<dbReference type="OrthoDB" id="1277151at2"/>